<name>B5Y8M9_COPPD</name>
<evidence type="ECO:0000313" key="12">
    <source>
        <dbReference type="Proteomes" id="UP000001732"/>
    </source>
</evidence>
<dbReference type="AlphaFoldDB" id="B5Y8M9"/>
<dbReference type="SMART" id="SM00382">
    <property type="entry name" value="AAA"/>
    <property type="match status" value="1"/>
</dbReference>
<evidence type="ECO:0000256" key="1">
    <source>
        <dbReference type="ARBA" id="ARBA00003618"/>
    </source>
</evidence>
<dbReference type="GO" id="GO:0006310">
    <property type="term" value="P:DNA recombination"/>
    <property type="evidence" value="ECO:0007669"/>
    <property type="project" value="InterPro"/>
</dbReference>
<dbReference type="SUPFAM" id="SSF52540">
    <property type="entry name" value="P-loop containing nucleoside triphosphate hydrolases"/>
    <property type="match status" value="1"/>
</dbReference>
<keyword evidence="5 9" id="KW-0227">DNA damage</keyword>
<dbReference type="Proteomes" id="UP000001732">
    <property type="component" value="Chromosome"/>
</dbReference>
<organism evidence="11 12">
    <name type="scientific">Coprothermobacter proteolyticus (strain ATCC 35245 / DSM 5265 / OCM 4 / BT)</name>
    <dbReference type="NCBI Taxonomy" id="309798"/>
    <lineage>
        <taxon>Bacteria</taxon>
        <taxon>Pseudomonadati</taxon>
        <taxon>Coprothermobacterota</taxon>
        <taxon>Coprothermobacteria</taxon>
        <taxon>Coprothermobacterales</taxon>
        <taxon>Coprothermobacteraceae</taxon>
        <taxon>Coprothermobacter</taxon>
    </lineage>
</organism>
<dbReference type="Pfam" id="PF02463">
    <property type="entry name" value="SMC_N"/>
    <property type="match status" value="1"/>
</dbReference>
<keyword evidence="4" id="KW-0547">Nucleotide-binding</keyword>
<keyword evidence="7 9" id="KW-0234">DNA repair</keyword>
<evidence type="ECO:0000256" key="9">
    <source>
        <dbReference type="PIRNR" id="PIRNR003128"/>
    </source>
</evidence>
<evidence type="ECO:0000256" key="7">
    <source>
        <dbReference type="ARBA" id="ARBA00023204"/>
    </source>
</evidence>
<dbReference type="GO" id="GO:0006281">
    <property type="term" value="P:DNA repair"/>
    <property type="evidence" value="ECO:0007669"/>
    <property type="project" value="UniProtKB-KW"/>
</dbReference>
<dbReference type="PANTHER" id="PTHR11059:SF0">
    <property type="entry name" value="DNA REPAIR PROTEIN RECN"/>
    <property type="match status" value="1"/>
</dbReference>
<dbReference type="eggNOG" id="COG0497">
    <property type="taxonomic scope" value="Bacteria"/>
</dbReference>
<feature type="domain" description="AAA+ ATPase" evidence="10">
    <location>
        <begin position="26"/>
        <end position="479"/>
    </location>
</feature>
<evidence type="ECO:0000259" key="10">
    <source>
        <dbReference type="SMART" id="SM00382"/>
    </source>
</evidence>
<comment type="function">
    <text evidence="1 9">May be involved in recombinational repair of damaged DNA.</text>
</comment>
<keyword evidence="12" id="KW-1185">Reference proteome</keyword>
<dbReference type="EMBL" id="CP001145">
    <property type="protein sequence ID" value="ACI16782.1"/>
    <property type="molecule type" value="Genomic_DNA"/>
</dbReference>
<evidence type="ECO:0000256" key="5">
    <source>
        <dbReference type="ARBA" id="ARBA00022763"/>
    </source>
</evidence>
<dbReference type="PANTHER" id="PTHR11059">
    <property type="entry name" value="DNA REPAIR PROTEIN RECN"/>
    <property type="match status" value="1"/>
</dbReference>
<dbReference type="PIRSF" id="PIRSF003128">
    <property type="entry name" value="RecN"/>
    <property type="match status" value="1"/>
</dbReference>
<dbReference type="KEGG" id="cpo:COPRO5265_0779"/>
<reference evidence="12" key="1">
    <citation type="submission" date="2008-08" db="EMBL/GenBank/DDBJ databases">
        <title>The complete genome sequence of Coprothermobacter proteolyticus strain ATCC 5245 / DSM 5265 / BT.</title>
        <authorList>
            <person name="Dodson R.J."/>
            <person name="Durkin A.S."/>
            <person name="Wu M."/>
            <person name="Eisen J."/>
            <person name="Sutton G."/>
        </authorList>
    </citation>
    <scope>NUCLEOTIDE SEQUENCE [LARGE SCALE GENOMIC DNA]</scope>
    <source>
        <strain evidence="12">ATCC 35245 / DSM 5265 / OCM 4 / BT</strain>
    </source>
</reference>
<protein>
    <recommendedName>
        <fullName evidence="3 9">DNA repair protein RecN</fullName>
    </recommendedName>
    <alternativeName>
        <fullName evidence="8 9">Recombination protein N</fullName>
    </alternativeName>
</protein>
<dbReference type="GO" id="GO:0005524">
    <property type="term" value="F:ATP binding"/>
    <property type="evidence" value="ECO:0007669"/>
    <property type="project" value="UniProtKB-KW"/>
</dbReference>
<dbReference type="InterPro" id="IPR004604">
    <property type="entry name" value="DNA_recomb/repair_RecN"/>
</dbReference>
<evidence type="ECO:0000256" key="2">
    <source>
        <dbReference type="ARBA" id="ARBA00009441"/>
    </source>
</evidence>
<comment type="similarity">
    <text evidence="2 9">Belongs to the RecN family.</text>
</comment>
<evidence type="ECO:0000256" key="6">
    <source>
        <dbReference type="ARBA" id="ARBA00022840"/>
    </source>
</evidence>
<sequence length="537" mass="60468">MVRFMISSVKFSGSDVIEDVCLPFSEGLNVITGETGTGKTVLINLLGYTLGFPLQIPFFLKKGQVEVRFSQGQEEYVVKLQLGGSRRTLELNSQRVGKKQLRTLFQNRVILSSQFDSKILESSEQILSVLDSFAGLGDLHNTYISVFGKLSEVDSSLRRLTEQLSQSAKVRESLQSELEELRAFGPKEGEYEELKSLLLKISEKEHITEARRQVVEILQEESPFYEGLKSLRAALSSLSTFYEDASTTLRLVDELRRGLETLKSGSEELEVNQSNVDEINERLFKYEKYFRRYGFGESSIIGRIHQLEAELQQIDNLPDRLEELSKSREMLKSQLIAAGLELAKRRRSAVERALSDMQMFLRETNVEGDFSWQWVPTENSSLGLEIPQIGMVRSGQFVPASALSGGEKNRLLLAFRVVFSFPNSVLIFDEPDAGLGGETLSRLVNLLKRVSENRQIILITHNPQVAAAAKSHFLVERILNDDKMRVKINLLQGQRRIHEVAKMIAGQYVTATTLELASELVNRLSGGEPFGEVYTGD</sequence>
<gene>
    <name evidence="11" type="ordered locus">COPRO5265_0779</name>
</gene>
<evidence type="ECO:0000256" key="4">
    <source>
        <dbReference type="ARBA" id="ARBA00022741"/>
    </source>
</evidence>
<accession>B5Y8M9</accession>
<dbReference type="InterPro" id="IPR003395">
    <property type="entry name" value="RecF/RecN/SMC_N"/>
</dbReference>
<reference evidence="11 12" key="2">
    <citation type="journal article" date="2014" name="Genome Announc.">
        <title>Complete Genome Sequence of Coprothermobacter proteolyticus DSM 5265.</title>
        <authorList>
            <person name="Alexiev A."/>
            <person name="Coil D.A."/>
            <person name="Badger J.H."/>
            <person name="Enticknap J."/>
            <person name="Ward N."/>
            <person name="Robb F.T."/>
            <person name="Eisen J.A."/>
        </authorList>
    </citation>
    <scope>NUCLEOTIDE SEQUENCE [LARGE SCALE GENOMIC DNA]</scope>
    <source>
        <strain evidence="12">ATCC 35245 / DSM 5265 / OCM 4 / BT</strain>
    </source>
</reference>
<dbReference type="InterPro" id="IPR003593">
    <property type="entry name" value="AAA+_ATPase"/>
</dbReference>
<dbReference type="Gene3D" id="3.40.50.300">
    <property type="entry name" value="P-loop containing nucleotide triphosphate hydrolases"/>
    <property type="match status" value="2"/>
</dbReference>
<keyword evidence="6" id="KW-0067">ATP-binding</keyword>
<dbReference type="STRING" id="309798.COPRO5265_0779"/>
<evidence type="ECO:0000313" key="11">
    <source>
        <dbReference type="EMBL" id="ACI16782.1"/>
    </source>
</evidence>
<evidence type="ECO:0000256" key="8">
    <source>
        <dbReference type="ARBA" id="ARBA00033408"/>
    </source>
</evidence>
<dbReference type="InterPro" id="IPR027417">
    <property type="entry name" value="P-loop_NTPase"/>
</dbReference>
<proteinExistence type="inferred from homology"/>
<evidence type="ECO:0000256" key="3">
    <source>
        <dbReference type="ARBA" id="ARBA00021315"/>
    </source>
</evidence>